<dbReference type="HOGENOM" id="CLU_2587997_0_0_9"/>
<accession>A0A0E1X8N6</accession>
<comment type="caution">
    <text evidence="1">The sequence shown here is derived from an EMBL/GenBank/DDBJ whole genome shotgun (WGS) entry which is preliminary data.</text>
</comment>
<reference evidence="1" key="1">
    <citation type="submission" date="2010-05" db="EMBL/GenBank/DDBJ databases">
        <authorList>
            <person name="Muzny D."/>
            <person name="Qin X."/>
            <person name="Buhay C."/>
            <person name="Dugan-Rocha S."/>
            <person name="Ding Y."/>
            <person name="Chen G."/>
            <person name="Hawes A."/>
            <person name="Holder M."/>
            <person name="Jhangiani S."/>
            <person name="Johnson A."/>
            <person name="Khan Z."/>
            <person name="Li Z."/>
            <person name="Liu W."/>
            <person name="Liu X."/>
            <person name="Perez L."/>
            <person name="Shen H."/>
            <person name="Wang Q."/>
            <person name="Watt J."/>
            <person name="Xi L."/>
            <person name="Xin Y."/>
            <person name="Zhou J."/>
            <person name="Deng J."/>
            <person name="Jiang H."/>
            <person name="Liu Y."/>
            <person name="Qu J."/>
            <person name="Song X.-Z."/>
            <person name="Zhang L."/>
            <person name="Villasana D."/>
            <person name="Johnson A."/>
            <person name="Liu J."/>
            <person name="Liyanage D."/>
            <person name="Lorensuhewa L."/>
            <person name="Robinson T."/>
            <person name="Song A."/>
            <person name="Song B.-B."/>
            <person name="Dinh H."/>
            <person name="Thornton R."/>
            <person name="Coyle M."/>
            <person name="Francisco L."/>
            <person name="Jackson L."/>
            <person name="Javaid M."/>
            <person name="Korchina V."/>
            <person name="Kovar C."/>
            <person name="Mata R."/>
            <person name="Mathew T."/>
            <person name="Ngo R."/>
            <person name="Nguyen L."/>
            <person name="Nguyen N."/>
            <person name="Okwuonu G."/>
            <person name="Ongeri F."/>
            <person name="Pham C."/>
            <person name="Simmons D."/>
            <person name="Wilczek-Boney K."/>
            <person name="Hale W."/>
            <person name="Jakkamsetti A."/>
            <person name="Pham P."/>
            <person name="Ruth R."/>
            <person name="San Lucas F."/>
            <person name="Warren J."/>
            <person name="Zhang J."/>
            <person name="Zhao Z."/>
            <person name="Zhou C."/>
            <person name="Zhu D."/>
            <person name="Lee S."/>
            <person name="Bess C."/>
            <person name="Blankenburg K."/>
            <person name="Forbes L."/>
            <person name="Fu Q."/>
            <person name="Gubbala S."/>
            <person name="Hirani K."/>
            <person name="Jayaseelan J.C."/>
            <person name="Lara F."/>
            <person name="Munidasa M."/>
            <person name="Palculict T."/>
            <person name="Patil S."/>
            <person name="Pu L.-L."/>
            <person name="Saada N."/>
            <person name="Tang L."/>
            <person name="Weissenberger G."/>
            <person name="Zhu Y."/>
            <person name="Hemphill L."/>
            <person name="Shang Y."/>
            <person name="Youmans B."/>
            <person name="Ayvaz T."/>
            <person name="Ross M."/>
            <person name="Santibanez J."/>
            <person name="Aqrawi P."/>
            <person name="Gross S."/>
            <person name="Joshi V."/>
            <person name="Fowler G."/>
            <person name="Nazareth L."/>
            <person name="Reid J."/>
            <person name="Worley K."/>
            <person name="Petrosino J."/>
            <person name="Highlander S."/>
            <person name="Gibbs R."/>
        </authorList>
    </citation>
    <scope>NUCLEOTIDE SEQUENCE [LARGE SCALE GENOMIC DNA]</scope>
    <source>
        <strain evidence="1">MN8</strain>
    </source>
</reference>
<dbReference type="Gene3D" id="6.10.130.40">
    <property type="match status" value="1"/>
</dbReference>
<name>A0A0E1X8N6_STAAU</name>
<dbReference type="Proteomes" id="UP000003455">
    <property type="component" value="Chromosome"/>
</dbReference>
<dbReference type="SMR" id="A0A0E1X8N6"/>
<gene>
    <name evidence="1" type="ORF">HMPREF0769_11147</name>
</gene>
<organism evidence="1">
    <name type="scientific">Staphylococcus aureus subsp. aureus MN8</name>
    <dbReference type="NCBI Taxonomy" id="548470"/>
    <lineage>
        <taxon>Bacteria</taxon>
        <taxon>Bacillati</taxon>
        <taxon>Bacillota</taxon>
        <taxon>Bacilli</taxon>
        <taxon>Bacillales</taxon>
        <taxon>Staphylococcaceae</taxon>
        <taxon>Staphylococcus</taxon>
    </lineage>
</organism>
<protein>
    <submittedName>
        <fullName evidence="1">Pathogenicity island protein</fullName>
    </submittedName>
</protein>
<dbReference type="EMBL" id="ACJA02000002">
    <property type="protein sequence ID" value="EFH95764.1"/>
    <property type="molecule type" value="Genomic_DNA"/>
</dbReference>
<evidence type="ECO:0000313" key="1">
    <source>
        <dbReference type="EMBL" id="EFH95764.1"/>
    </source>
</evidence>
<dbReference type="RefSeq" id="WP_000448775.1">
    <property type="nucleotide sequence ID" value="NZ_CM000952.1"/>
</dbReference>
<sequence>METKYELNNTKKVANAFGLNEEDTNLLINAVDLDIKNNMQEISSELQQSEQSKQKQYGTTLQNLAKQNRIIK</sequence>
<dbReference type="AlphaFoldDB" id="A0A0E1X8N6"/>
<dbReference type="InterPro" id="IPR031999">
    <property type="entry name" value="SAPIS-gp6"/>
</dbReference>
<proteinExistence type="predicted"/>
<dbReference type="Pfam" id="PF16722">
    <property type="entry name" value="SAPIS-gp6"/>
    <property type="match status" value="1"/>
</dbReference>
<dbReference type="InterPro" id="IPR038540">
    <property type="entry name" value="SAPIS-gp6_sf"/>
</dbReference>